<reference evidence="8 9" key="1">
    <citation type="submission" date="2020-08" db="EMBL/GenBank/DDBJ databases">
        <title>Genomic Encyclopedia of Archaeal and Bacterial Type Strains, Phase II (KMG-II): from individual species to whole genera.</title>
        <authorList>
            <person name="Goeker M."/>
        </authorList>
    </citation>
    <scope>NUCLEOTIDE SEQUENCE [LARGE SCALE GENOMIC DNA]</scope>
    <source>
        <strain evidence="8 9">DSM 23288</strain>
    </source>
</reference>
<dbReference type="PANTHER" id="PTHR45663">
    <property type="entry name" value="GEO12009P1"/>
    <property type="match status" value="1"/>
</dbReference>
<dbReference type="Pfam" id="PF00085">
    <property type="entry name" value="Thioredoxin"/>
    <property type="match status" value="1"/>
</dbReference>
<keyword evidence="3" id="KW-0249">Electron transport</keyword>
<accession>A0A840II19</accession>
<dbReference type="PRINTS" id="PR00421">
    <property type="entry name" value="THIOREDOXIN"/>
</dbReference>
<dbReference type="EMBL" id="JACHNU010000004">
    <property type="protein sequence ID" value="MBB4663610.1"/>
    <property type="molecule type" value="Genomic_DNA"/>
</dbReference>
<evidence type="ECO:0000313" key="8">
    <source>
        <dbReference type="EMBL" id="MBB4663610.1"/>
    </source>
</evidence>
<dbReference type="NCBIfam" id="TIGR01068">
    <property type="entry name" value="thioredoxin"/>
    <property type="match status" value="1"/>
</dbReference>
<dbReference type="Proteomes" id="UP000585272">
    <property type="component" value="Unassembled WGS sequence"/>
</dbReference>
<dbReference type="InterPro" id="IPR013766">
    <property type="entry name" value="Thioredoxin_domain"/>
</dbReference>
<evidence type="ECO:0000256" key="6">
    <source>
        <dbReference type="NCBIfam" id="TIGR01068"/>
    </source>
</evidence>
<evidence type="ECO:0000256" key="3">
    <source>
        <dbReference type="ARBA" id="ARBA00022982"/>
    </source>
</evidence>
<dbReference type="CDD" id="cd02947">
    <property type="entry name" value="TRX_family"/>
    <property type="match status" value="1"/>
</dbReference>
<dbReference type="GO" id="GO:0045454">
    <property type="term" value="P:cell redox homeostasis"/>
    <property type="evidence" value="ECO:0007669"/>
    <property type="project" value="TreeGrafter"/>
</dbReference>
<evidence type="ECO:0000256" key="1">
    <source>
        <dbReference type="ARBA" id="ARBA00008987"/>
    </source>
</evidence>
<dbReference type="GO" id="GO:0015035">
    <property type="term" value="F:protein-disulfide reductase activity"/>
    <property type="evidence" value="ECO:0007669"/>
    <property type="project" value="UniProtKB-UniRule"/>
</dbReference>
<dbReference type="Gene3D" id="1.25.40.10">
    <property type="entry name" value="Tetratricopeptide repeat domain"/>
    <property type="match status" value="2"/>
</dbReference>
<dbReference type="AlphaFoldDB" id="A0A840II19"/>
<dbReference type="PANTHER" id="PTHR45663:SF11">
    <property type="entry name" value="GEO12009P1"/>
    <property type="match status" value="1"/>
</dbReference>
<keyword evidence="5" id="KW-0676">Redox-active center</keyword>
<organism evidence="8 9">
    <name type="scientific">Conexibacter arvalis</name>
    <dbReference type="NCBI Taxonomy" id="912552"/>
    <lineage>
        <taxon>Bacteria</taxon>
        <taxon>Bacillati</taxon>
        <taxon>Actinomycetota</taxon>
        <taxon>Thermoleophilia</taxon>
        <taxon>Solirubrobacterales</taxon>
        <taxon>Conexibacteraceae</taxon>
        <taxon>Conexibacter</taxon>
    </lineage>
</organism>
<proteinExistence type="inferred from homology"/>
<dbReference type="Gene3D" id="3.40.30.10">
    <property type="entry name" value="Glutaredoxin"/>
    <property type="match status" value="1"/>
</dbReference>
<sequence>MVFDVTENDFQREVVERSHEIPVVVDFWAEWCGPCRQLGPVLERAVNAREGKVALAKVDTDANPGISQAFQIQGIPAVKAFQDGQVVSEFVGAQPPAAVERFLDGLVPSEVDGLVAAGDEASLRRALELDPNRADALVPLARILHGRGESEAALELARRAPGNFGAEGLAARIELERAGEPDLADAFAAADAGDVARALDLLIAALPSADGARDEIRRVVVALLDELGVEHELARDARRRLAAALY</sequence>
<evidence type="ECO:0000313" key="9">
    <source>
        <dbReference type="Proteomes" id="UP000585272"/>
    </source>
</evidence>
<evidence type="ECO:0000256" key="5">
    <source>
        <dbReference type="ARBA" id="ARBA00023284"/>
    </source>
</evidence>
<dbReference type="InterPro" id="IPR011990">
    <property type="entry name" value="TPR-like_helical_dom_sf"/>
</dbReference>
<comment type="similarity">
    <text evidence="1">Belongs to the thioredoxin family.</text>
</comment>
<keyword evidence="9" id="KW-1185">Reference proteome</keyword>
<evidence type="ECO:0000256" key="2">
    <source>
        <dbReference type="ARBA" id="ARBA00022448"/>
    </source>
</evidence>
<dbReference type="InterPro" id="IPR017937">
    <property type="entry name" value="Thioredoxin_CS"/>
</dbReference>
<keyword evidence="4" id="KW-1015">Disulfide bond</keyword>
<name>A0A840II19_9ACTN</name>
<comment type="caution">
    <text evidence="8">The sequence shown here is derived from an EMBL/GenBank/DDBJ whole genome shotgun (WGS) entry which is preliminary data.</text>
</comment>
<evidence type="ECO:0000256" key="4">
    <source>
        <dbReference type="ARBA" id="ARBA00023157"/>
    </source>
</evidence>
<evidence type="ECO:0000259" key="7">
    <source>
        <dbReference type="PROSITE" id="PS51352"/>
    </source>
</evidence>
<feature type="domain" description="Thioredoxin" evidence="7">
    <location>
        <begin position="1"/>
        <end position="108"/>
    </location>
</feature>
<dbReference type="RefSeq" id="WP_183343326.1">
    <property type="nucleotide sequence ID" value="NZ_JACHNU010000004.1"/>
</dbReference>
<dbReference type="PROSITE" id="PS00194">
    <property type="entry name" value="THIOREDOXIN_1"/>
    <property type="match status" value="1"/>
</dbReference>
<dbReference type="GO" id="GO:0005829">
    <property type="term" value="C:cytosol"/>
    <property type="evidence" value="ECO:0007669"/>
    <property type="project" value="TreeGrafter"/>
</dbReference>
<dbReference type="PROSITE" id="PS51352">
    <property type="entry name" value="THIOREDOXIN_2"/>
    <property type="match status" value="1"/>
</dbReference>
<dbReference type="SUPFAM" id="SSF52833">
    <property type="entry name" value="Thioredoxin-like"/>
    <property type="match status" value="1"/>
</dbReference>
<protein>
    <recommendedName>
        <fullName evidence="6">Thioredoxin</fullName>
    </recommendedName>
</protein>
<keyword evidence="2" id="KW-0813">Transport</keyword>
<dbReference type="FunFam" id="3.40.30.10:FF:000001">
    <property type="entry name" value="Thioredoxin"/>
    <property type="match status" value="1"/>
</dbReference>
<dbReference type="InterPro" id="IPR005746">
    <property type="entry name" value="Thioredoxin"/>
</dbReference>
<dbReference type="SUPFAM" id="SSF48452">
    <property type="entry name" value="TPR-like"/>
    <property type="match status" value="1"/>
</dbReference>
<dbReference type="Pfam" id="PF14561">
    <property type="entry name" value="TPR_20"/>
    <property type="match status" value="1"/>
</dbReference>
<gene>
    <name evidence="8" type="ORF">BDZ31_003205</name>
</gene>
<dbReference type="InterPro" id="IPR036249">
    <property type="entry name" value="Thioredoxin-like_sf"/>
</dbReference>
<dbReference type="GO" id="GO:0006950">
    <property type="term" value="P:response to stress"/>
    <property type="evidence" value="ECO:0007669"/>
    <property type="project" value="UniProtKB-ARBA"/>
</dbReference>